<name>A0A409W2H9_9AGAR</name>
<dbReference type="EMBL" id="NHYE01005443">
    <property type="protein sequence ID" value="PPQ72720.1"/>
    <property type="molecule type" value="Genomic_DNA"/>
</dbReference>
<dbReference type="SUPFAM" id="SSF48452">
    <property type="entry name" value="TPR-like"/>
    <property type="match status" value="1"/>
</dbReference>
<reference evidence="3 4" key="1">
    <citation type="journal article" date="2018" name="Evol. Lett.">
        <title>Horizontal gene cluster transfer increased hallucinogenic mushroom diversity.</title>
        <authorList>
            <person name="Reynolds H.T."/>
            <person name="Vijayakumar V."/>
            <person name="Gluck-Thaler E."/>
            <person name="Korotkin H.B."/>
            <person name="Matheny P.B."/>
            <person name="Slot J.C."/>
        </authorList>
    </citation>
    <scope>NUCLEOTIDE SEQUENCE [LARGE SCALE GENOMIC DNA]</scope>
    <source>
        <strain evidence="3 4">SRW20</strain>
    </source>
</reference>
<dbReference type="Proteomes" id="UP000284706">
    <property type="component" value="Unassembled WGS sequence"/>
</dbReference>
<evidence type="ECO:0000313" key="4">
    <source>
        <dbReference type="Proteomes" id="UP000284706"/>
    </source>
</evidence>
<dbReference type="PANTHER" id="PTHR46014:SF1">
    <property type="entry name" value="TETRATRICOPEPTIDE REPEAT PROTEIN 1"/>
    <property type="match status" value="1"/>
</dbReference>
<keyword evidence="4" id="KW-1185">Reference proteome</keyword>
<comment type="caution">
    <text evidence="3">The sequence shown here is derived from an EMBL/GenBank/DDBJ whole genome shotgun (WGS) entry which is preliminary data.</text>
</comment>
<feature type="region of interest" description="Disordered" evidence="2">
    <location>
        <begin position="1"/>
        <end position="41"/>
    </location>
</feature>
<feature type="compositionally biased region" description="Basic and acidic residues" evidence="2">
    <location>
        <begin position="62"/>
        <end position="80"/>
    </location>
</feature>
<dbReference type="SMART" id="SM00028">
    <property type="entry name" value="TPR"/>
    <property type="match status" value="2"/>
</dbReference>
<protein>
    <submittedName>
        <fullName evidence="3">Uncharacterized protein</fullName>
    </submittedName>
</protein>
<dbReference type="PANTHER" id="PTHR46014">
    <property type="entry name" value="TETRATRICOPEPTIDE REPEAT PROTEIN 1"/>
    <property type="match status" value="1"/>
</dbReference>
<accession>A0A409W2H9</accession>
<dbReference type="STRING" id="231916.A0A409W2H9"/>
<feature type="compositionally biased region" description="Polar residues" evidence="2">
    <location>
        <begin position="15"/>
        <end position="24"/>
    </location>
</feature>
<sequence length="279" mass="30438">MAMSSEEPITKVDSEQVQASSSQEDYLETATERKQHGNDCFRSGNWNEALVAYQSALNCLPKRVEKQKTRAGDGRSSDEGLRDDEDGGESGKGKGKAAEETPGEDVTEISSPSVSEADKQVATLRAVLNANIGACYVKLGDHKEAVKACTEAIQDDPTYVKARERRAASNDILNTWTSLASVQEDYNALLELVKTPAYQADIRRKLERLKPRLEAAQKRETDEMLDKLKGLGNSILGSFSDAKYSVPQAELVAGNFGLSTDNFKFVPNGSGGYSVNFTR</sequence>
<feature type="compositionally biased region" description="Basic and acidic residues" evidence="2">
    <location>
        <begin position="30"/>
        <end position="39"/>
    </location>
</feature>
<dbReference type="OrthoDB" id="1872379at2759"/>
<evidence type="ECO:0000313" key="3">
    <source>
        <dbReference type="EMBL" id="PPQ72720.1"/>
    </source>
</evidence>
<evidence type="ECO:0000256" key="2">
    <source>
        <dbReference type="SAM" id="MobiDB-lite"/>
    </source>
</evidence>
<dbReference type="InParanoid" id="A0A409W2H9"/>
<dbReference type="Gene3D" id="1.25.40.10">
    <property type="entry name" value="Tetratricopeptide repeat domain"/>
    <property type="match status" value="1"/>
</dbReference>
<feature type="compositionally biased region" description="Basic and acidic residues" evidence="2">
    <location>
        <begin position="89"/>
        <end position="99"/>
    </location>
</feature>
<evidence type="ECO:0000256" key="1">
    <source>
        <dbReference type="PROSITE-ProRule" id="PRU00339"/>
    </source>
</evidence>
<feature type="region of interest" description="Disordered" evidence="2">
    <location>
        <begin position="62"/>
        <end position="115"/>
    </location>
</feature>
<dbReference type="PROSITE" id="PS50005">
    <property type="entry name" value="TPR"/>
    <property type="match status" value="1"/>
</dbReference>
<organism evidence="3 4">
    <name type="scientific">Gymnopilus dilepis</name>
    <dbReference type="NCBI Taxonomy" id="231916"/>
    <lineage>
        <taxon>Eukaryota</taxon>
        <taxon>Fungi</taxon>
        <taxon>Dikarya</taxon>
        <taxon>Basidiomycota</taxon>
        <taxon>Agaricomycotina</taxon>
        <taxon>Agaricomycetes</taxon>
        <taxon>Agaricomycetidae</taxon>
        <taxon>Agaricales</taxon>
        <taxon>Agaricineae</taxon>
        <taxon>Hymenogastraceae</taxon>
        <taxon>Gymnopilus</taxon>
    </lineage>
</organism>
<dbReference type="InterPro" id="IPR019734">
    <property type="entry name" value="TPR_rpt"/>
</dbReference>
<dbReference type="AlphaFoldDB" id="A0A409W2H9"/>
<dbReference type="InterPro" id="IPR052769">
    <property type="entry name" value="TPR_domain_protein"/>
</dbReference>
<keyword evidence="1" id="KW-0802">TPR repeat</keyword>
<proteinExistence type="predicted"/>
<gene>
    <name evidence="3" type="ORF">CVT26_003015</name>
</gene>
<dbReference type="InterPro" id="IPR011990">
    <property type="entry name" value="TPR-like_helical_dom_sf"/>
</dbReference>
<feature type="repeat" description="TPR" evidence="1">
    <location>
        <begin position="126"/>
        <end position="159"/>
    </location>
</feature>